<evidence type="ECO:0000313" key="2">
    <source>
        <dbReference type="EMBL" id="KRL06617.1"/>
    </source>
</evidence>
<dbReference type="OrthoDB" id="9910441at2"/>
<organism evidence="2 3">
    <name type="scientific">Liquorilactobacillus oeni DSM 19972</name>
    <dbReference type="NCBI Taxonomy" id="1423777"/>
    <lineage>
        <taxon>Bacteria</taxon>
        <taxon>Bacillati</taxon>
        <taxon>Bacillota</taxon>
        <taxon>Bacilli</taxon>
        <taxon>Lactobacillales</taxon>
        <taxon>Lactobacillaceae</taxon>
        <taxon>Liquorilactobacillus</taxon>
    </lineage>
</organism>
<accession>A0A0R1MG40</accession>
<protein>
    <submittedName>
        <fullName evidence="2">Uncharacterized protein</fullName>
    </submittedName>
</protein>
<feature type="transmembrane region" description="Helical" evidence="1">
    <location>
        <begin position="129"/>
        <end position="150"/>
    </location>
</feature>
<keyword evidence="1" id="KW-1133">Transmembrane helix</keyword>
<dbReference type="Proteomes" id="UP000051686">
    <property type="component" value="Unassembled WGS sequence"/>
</dbReference>
<comment type="caution">
    <text evidence="2">The sequence shown here is derived from an EMBL/GenBank/DDBJ whole genome shotgun (WGS) entry which is preliminary data.</text>
</comment>
<dbReference type="PATRIC" id="fig|1423777.3.peg.302"/>
<feature type="transmembrane region" description="Helical" evidence="1">
    <location>
        <begin position="60"/>
        <end position="81"/>
    </location>
</feature>
<reference evidence="2 3" key="1">
    <citation type="journal article" date="2015" name="Genome Announc.">
        <title>Expanding the biotechnology potential of lactobacilli through comparative genomics of 213 strains and associated genera.</title>
        <authorList>
            <person name="Sun Z."/>
            <person name="Harris H.M."/>
            <person name="McCann A."/>
            <person name="Guo C."/>
            <person name="Argimon S."/>
            <person name="Zhang W."/>
            <person name="Yang X."/>
            <person name="Jeffery I.B."/>
            <person name="Cooney J.C."/>
            <person name="Kagawa T.F."/>
            <person name="Liu W."/>
            <person name="Song Y."/>
            <person name="Salvetti E."/>
            <person name="Wrobel A."/>
            <person name="Rasinkangas P."/>
            <person name="Parkhill J."/>
            <person name="Rea M.C."/>
            <person name="O'Sullivan O."/>
            <person name="Ritari J."/>
            <person name="Douillard F.P."/>
            <person name="Paul Ross R."/>
            <person name="Yang R."/>
            <person name="Briner A.E."/>
            <person name="Felis G.E."/>
            <person name="de Vos W.M."/>
            <person name="Barrangou R."/>
            <person name="Klaenhammer T.R."/>
            <person name="Caufield P.W."/>
            <person name="Cui Y."/>
            <person name="Zhang H."/>
            <person name="O'Toole P.W."/>
        </authorList>
    </citation>
    <scope>NUCLEOTIDE SEQUENCE [LARGE SCALE GENOMIC DNA]</scope>
    <source>
        <strain evidence="2 3">DSM 19972</strain>
    </source>
</reference>
<dbReference type="EMBL" id="AZEH01000001">
    <property type="protein sequence ID" value="KRL06617.1"/>
    <property type="molecule type" value="Genomic_DNA"/>
</dbReference>
<evidence type="ECO:0000313" key="3">
    <source>
        <dbReference type="Proteomes" id="UP000051686"/>
    </source>
</evidence>
<feature type="transmembrane region" description="Helical" evidence="1">
    <location>
        <begin position="101"/>
        <end position="123"/>
    </location>
</feature>
<dbReference type="RefSeq" id="WP_057895192.1">
    <property type="nucleotide sequence ID" value="NZ_AZEH01000001.1"/>
</dbReference>
<keyword evidence="1" id="KW-0472">Membrane</keyword>
<gene>
    <name evidence="2" type="ORF">FD46_GL000289</name>
</gene>
<evidence type="ECO:0000256" key="1">
    <source>
        <dbReference type="SAM" id="Phobius"/>
    </source>
</evidence>
<sequence>MEIKEQSSKKRILFILIAGSVFIIQLLLILSFRSRLGTRLPTYFAPNGFVIYWFNYSRPIIVPGILFLAVFHLGGFLLARYIPIILKSIPLVFNFLEDTKYIGYILFSWIEFLSWSVLGYFFLYDSKTIYLMLAINCIHLLLLAIGTIYYKAKN</sequence>
<feature type="transmembrane region" description="Helical" evidence="1">
    <location>
        <begin position="12"/>
        <end position="32"/>
    </location>
</feature>
<keyword evidence="3" id="KW-1185">Reference proteome</keyword>
<keyword evidence="1" id="KW-0812">Transmembrane</keyword>
<name>A0A0R1MG40_9LACO</name>
<dbReference type="AlphaFoldDB" id="A0A0R1MG40"/>
<proteinExistence type="predicted"/>